<proteinExistence type="predicted"/>
<name>A0A367JG44_RHIAZ</name>
<gene>
    <name evidence="1" type="ORF">CU097_009882</name>
</gene>
<comment type="caution">
    <text evidence="1">The sequence shown here is derived from an EMBL/GenBank/DDBJ whole genome shotgun (WGS) entry which is preliminary data.</text>
</comment>
<reference evidence="1 2" key="1">
    <citation type="journal article" date="2018" name="G3 (Bethesda)">
        <title>Phylogenetic and Phylogenomic Definition of Rhizopus Species.</title>
        <authorList>
            <person name="Gryganskyi A.P."/>
            <person name="Golan J."/>
            <person name="Dolatabadi S."/>
            <person name="Mondo S."/>
            <person name="Robb S."/>
            <person name="Idnurm A."/>
            <person name="Muszewska A."/>
            <person name="Steczkiewicz K."/>
            <person name="Masonjones S."/>
            <person name="Liao H.L."/>
            <person name="Gajdeczka M.T."/>
            <person name="Anike F."/>
            <person name="Vuek A."/>
            <person name="Anishchenko I.M."/>
            <person name="Voigt K."/>
            <person name="de Hoog G.S."/>
            <person name="Smith M.E."/>
            <person name="Heitman J."/>
            <person name="Vilgalys R."/>
            <person name="Stajich J.E."/>
        </authorList>
    </citation>
    <scope>NUCLEOTIDE SEQUENCE [LARGE SCALE GENOMIC DNA]</scope>
    <source>
        <strain evidence="1 2">CBS 357.93</strain>
    </source>
</reference>
<protein>
    <submittedName>
        <fullName evidence="1">Uncharacterized protein</fullName>
    </submittedName>
</protein>
<organism evidence="1 2">
    <name type="scientific">Rhizopus azygosporus</name>
    <name type="common">Rhizopus microsporus var. azygosporus</name>
    <dbReference type="NCBI Taxonomy" id="86630"/>
    <lineage>
        <taxon>Eukaryota</taxon>
        <taxon>Fungi</taxon>
        <taxon>Fungi incertae sedis</taxon>
        <taxon>Mucoromycota</taxon>
        <taxon>Mucoromycotina</taxon>
        <taxon>Mucoromycetes</taxon>
        <taxon>Mucorales</taxon>
        <taxon>Mucorineae</taxon>
        <taxon>Rhizopodaceae</taxon>
        <taxon>Rhizopus</taxon>
    </lineage>
</organism>
<accession>A0A367JG44</accession>
<evidence type="ECO:0000313" key="1">
    <source>
        <dbReference type="EMBL" id="RCH88928.1"/>
    </source>
</evidence>
<dbReference type="Proteomes" id="UP000252139">
    <property type="component" value="Unassembled WGS sequence"/>
</dbReference>
<sequence length="195" mass="22583">MKFYSQAFDVFLNYSETQVFSLSVFNIIYDETWRTPLRYYDAYTRPRNWSEFSQFPTYHTAALTDPPFGRVSHTSVAIVIVLFAAHPVRNVGYRLLQNIIPCRDTLYRILPQYFPEDACVFYGELILLIILYRVALRNSLYVSQFGTVTFLPHLSPIDSFERSFISHFPSKPFTGSSPDPSIIIGAILITSWQSH</sequence>
<keyword evidence="2" id="KW-1185">Reference proteome</keyword>
<evidence type="ECO:0000313" key="2">
    <source>
        <dbReference type="Proteomes" id="UP000252139"/>
    </source>
</evidence>
<dbReference type="AlphaFoldDB" id="A0A367JG44"/>
<dbReference type="EMBL" id="PJQL01001381">
    <property type="protein sequence ID" value="RCH88928.1"/>
    <property type="molecule type" value="Genomic_DNA"/>
</dbReference>